<dbReference type="Proteomes" id="UP000291020">
    <property type="component" value="Unassembled WGS sequence"/>
</dbReference>
<keyword evidence="5" id="KW-1185">Reference proteome</keyword>
<evidence type="ECO:0000259" key="3">
    <source>
        <dbReference type="Pfam" id="PF05826"/>
    </source>
</evidence>
<comment type="subcellular location">
    <subcellularLocation>
        <location evidence="1">Secreted</location>
    </subcellularLocation>
</comment>
<dbReference type="Ensembl" id="ENSGAGT00000025998.1">
    <property type="protein sequence ID" value="ENSGAGP00000022818.1"/>
    <property type="gene ID" value="ENSGAGG00000016726.1"/>
</dbReference>
<dbReference type="GO" id="GO:0006644">
    <property type="term" value="P:phospholipid metabolic process"/>
    <property type="evidence" value="ECO:0007669"/>
    <property type="project" value="InterPro"/>
</dbReference>
<dbReference type="Gene3D" id="1.20.90.10">
    <property type="entry name" value="Phospholipase A2 domain"/>
    <property type="match status" value="1"/>
</dbReference>
<evidence type="ECO:0000256" key="1">
    <source>
        <dbReference type="ARBA" id="ARBA00004613"/>
    </source>
</evidence>
<dbReference type="PANTHER" id="PTHR12253">
    <property type="entry name" value="RH14732P"/>
    <property type="match status" value="1"/>
</dbReference>
<accession>A0A452I5K0</accession>
<dbReference type="AlphaFoldDB" id="A0A452I5K0"/>
<reference evidence="5" key="1">
    <citation type="journal article" date="2017" name="PLoS ONE">
        <title>The Agassiz's desert tortoise genome provides a resource for the conservation of a threatened species.</title>
        <authorList>
            <person name="Tollis M."/>
            <person name="DeNardo D.F."/>
            <person name="Cornelius J.A."/>
            <person name="Dolby G.A."/>
            <person name="Edwards T."/>
            <person name="Henen B.T."/>
            <person name="Karl A.E."/>
            <person name="Murphy R.W."/>
            <person name="Kusumi K."/>
        </authorList>
    </citation>
    <scope>NUCLEOTIDE SEQUENCE [LARGE SCALE GENOMIC DNA]</scope>
</reference>
<evidence type="ECO:0000313" key="5">
    <source>
        <dbReference type="Proteomes" id="UP000291020"/>
    </source>
</evidence>
<dbReference type="PROSITE" id="PS00118">
    <property type="entry name" value="PA2_HIS"/>
    <property type="match status" value="1"/>
</dbReference>
<protein>
    <recommendedName>
        <fullName evidence="3">Phospholipase A2-like central domain-containing protein</fullName>
    </recommendedName>
</protein>
<keyword evidence="2" id="KW-0964">Secreted</keyword>
<reference evidence="4" key="3">
    <citation type="submission" date="2025-09" db="UniProtKB">
        <authorList>
            <consortium name="Ensembl"/>
        </authorList>
    </citation>
    <scope>IDENTIFICATION</scope>
</reference>
<dbReference type="InterPro" id="IPR036444">
    <property type="entry name" value="PLipase_A2_dom_sf"/>
</dbReference>
<sequence>MRHILGTEFRNTLPYSLHCSLSLSSWPEGNCWDESQMSRHQLCLKLLLLCSNGSGEHRETDECCREHDHCQHVIHPFTSKYGYRNLRWHTISHCASSRNLHPLGPSQTAPKKSIPKVRCWGSPPPLQMLPPSSPSTWCWTLGGRRMCSTPS</sequence>
<dbReference type="InterPro" id="IPR016090">
    <property type="entry name" value="PLA2-like_dom"/>
</dbReference>
<dbReference type="GO" id="GO:0005576">
    <property type="term" value="C:extracellular region"/>
    <property type="evidence" value="ECO:0007669"/>
    <property type="project" value="UniProtKB-SubCell"/>
</dbReference>
<organism evidence="4 5">
    <name type="scientific">Gopherus agassizii</name>
    <name type="common">Agassiz's desert tortoise</name>
    <dbReference type="NCBI Taxonomy" id="38772"/>
    <lineage>
        <taxon>Eukaryota</taxon>
        <taxon>Metazoa</taxon>
        <taxon>Chordata</taxon>
        <taxon>Craniata</taxon>
        <taxon>Vertebrata</taxon>
        <taxon>Euteleostomi</taxon>
        <taxon>Archelosauria</taxon>
        <taxon>Testudinata</taxon>
        <taxon>Testudines</taxon>
        <taxon>Cryptodira</taxon>
        <taxon>Durocryptodira</taxon>
        <taxon>Testudinoidea</taxon>
        <taxon>Testudinidae</taxon>
        <taxon>Gopherus</taxon>
    </lineage>
</organism>
<reference evidence="4" key="2">
    <citation type="submission" date="2025-08" db="UniProtKB">
        <authorList>
            <consortium name="Ensembl"/>
        </authorList>
    </citation>
    <scope>IDENTIFICATION</scope>
</reference>
<feature type="domain" description="Phospholipase A2-like central" evidence="3">
    <location>
        <begin position="54"/>
        <end position="100"/>
    </location>
</feature>
<dbReference type="GO" id="GO:0050482">
    <property type="term" value="P:arachidonate secretion"/>
    <property type="evidence" value="ECO:0007669"/>
    <property type="project" value="InterPro"/>
</dbReference>
<proteinExistence type="predicted"/>
<evidence type="ECO:0000313" key="4">
    <source>
        <dbReference type="Ensembl" id="ENSGAGP00000022818.1"/>
    </source>
</evidence>
<dbReference type="STRING" id="38772.ENSGAGP00000022818"/>
<dbReference type="SUPFAM" id="SSF48619">
    <property type="entry name" value="Phospholipase A2, PLA2"/>
    <property type="match status" value="1"/>
</dbReference>
<dbReference type="InterPro" id="IPR033113">
    <property type="entry name" value="PLA2_histidine"/>
</dbReference>
<name>A0A452I5K0_9SAUR</name>
<dbReference type="GO" id="GO:0004623">
    <property type="term" value="F:phospholipase A2 activity"/>
    <property type="evidence" value="ECO:0007669"/>
    <property type="project" value="InterPro"/>
</dbReference>
<dbReference type="Pfam" id="PF05826">
    <property type="entry name" value="Phospholip_A2_2"/>
    <property type="match status" value="1"/>
</dbReference>
<evidence type="ECO:0000256" key="2">
    <source>
        <dbReference type="ARBA" id="ARBA00022525"/>
    </source>
</evidence>